<accession>A0A2W5TH56</accession>
<reference evidence="3 4" key="1">
    <citation type="submission" date="2017-08" db="EMBL/GenBank/DDBJ databases">
        <title>Infants hospitalized years apart are colonized by the same room-sourced microbial strains.</title>
        <authorList>
            <person name="Brooks B."/>
            <person name="Olm M.R."/>
            <person name="Firek B.A."/>
            <person name="Baker R."/>
            <person name="Thomas B.C."/>
            <person name="Morowitz M.J."/>
            <person name="Banfield J.F."/>
        </authorList>
    </citation>
    <scope>NUCLEOTIDE SEQUENCE [LARGE SCALE GENOMIC DNA]</scope>
    <source>
        <strain evidence="3">S2_003_000_R2_14</strain>
    </source>
</reference>
<evidence type="ECO:0000313" key="3">
    <source>
        <dbReference type="EMBL" id="PZR13177.1"/>
    </source>
</evidence>
<feature type="transmembrane region" description="Helical" evidence="2">
    <location>
        <begin position="114"/>
        <end position="136"/>
    </location>
</feature>
<protein>
    <submittedName>
        <fullName evidence="3">Uncharacterized protein</fullName>
    </submittedName>
</protein>
<dbReference type="EMBL" id="QFQP01000010">
    <property type="protein sequence ID" value="PZR13177.1"/>
    <property type="molecule type" value="Genomic_DNA"/>
</dbReference>
<keyword evidence="2" id="KW-1133">Transmembrane helix</keyword>
<feature type="transmembrane region" description="Helical" evidence="2">
    <location>
        <begin position="89"/>
        <end position="108"/>
    </location>
</feature>
<dbReference type="AlphaFoldDB" id="A0A2W5TH56"/>
<keyword evidence="2" id="KW-0472">Membrane</keyword>
<evidence type="ECO:0000256" key="2">
    <source>
        <dbReference type="SAM" id="Phobius"/>
    </source>
</evidence>
<organism evidence="3 4">
    <name type="scientific">Archangium gephyra</name>
    <dbReference type="NCBI Taxonomy" id="48"/>
    <lineage>
        <taxon>Bacteria</taxon>
        <taxon>Pseudomonadati</taxon>
        <taxon>Myxococcota</taxon>
        <taxon>Myxococcia</taxon>
        <taxon>Myxococcales</taxon>
        <taxon>Cystobacterineae</taxon>
        <taxon>Archangiaceae</taxon>
        <taxon>Archangium</taxon>
    </lineage>
</organism>
<comment type="caution">
    <text evidence="3">The sequence shown here is derived from an EMBL/GenBank/DDBJ whole genome shotgun (WGS) entry which is preliminary data.</text>
</comment>
<proteinExistence type="predicted"/>
<name>A0A2W5TH56_9BACT</name>
<evidence type="ECO:0000313" key="4">
    <source>
        <dbReference type="Proteomes" id="UP000249061"/>
    </source>
</evidence>
<keyword evidence="2" id="KW-0812">Transmembrane</keyword>
<feature type="transmembrane region" description="Helical" evidence="2">
    <location>
        <begin position="6"/>
        <end position="35"/>
    </location>
</feature>
<evidence type="ECO:0000256" key="1">
    <source>
        <dbReference type="SAM" id="MobiDB-lite"/>
    </source>
</evidence>
<sequence>MRSASTFGYLVVFSALAWAAMPFWGSAAMLATLLLMTIATRRIIRTARETLEPHFELLTITDEPGRAFLRRYALTFLWPDAAQRWTKPWVILGPLSLFLGLVFIGRAVLSWNAWYLALLLPTVLLLLLGGSVARFFDVDERLKGDLKQFKPTWEQAMTRASLRKMMRAWPPSDAPDEAPVAAASPPKRP</sequence>
<dbReference type="Proteomes" id="UP000249061">
    <property type="component" value="Unassembled WGS sequence"/>
</dbReference>
<gene>
    <name evidence="3" type="ORF">DI536_12865</name>
</gene>
<feature type="region of interest" description="Disordered" evidence="1">
    <location>
        <begin position="169"/>
        <end position="189"/>
    </location>
</feature>